<dbReference type="PROSITE" id="PS51257">
    <property type="entry name" value="PROKAR_LIPOPROTEIN"/>
    <property type="match status" value="1"/>
</dbReference>
<dbReference type="AlphaFoldDB" id="A0A9D2VZS7"/>
<evidence type="ECO:0000259" key="2">
    <source>
        <dbReference type="Pfam" id="PF03413"/>
    </source>
</evidence>
<gene>
    <name evidence="3" type="ORF">K8V39_10795</name>
</gene>
<evidence type="ECO:0000313" key="3">
    <source>
        <dbReference type="EMBL" id="HJH50738.1"/>
    </source>
</evidence>
<feature type="domain" description="PepSY" evidence="2">
    <location>
        <begin position="139"/>
        <end position="197"/>
    </location>
</feature>
<dbReference type="RefSeq" id="WP_070089665.1">
    <property type="nucleotide sequence ID" value="NZ_CABMJS010000020.1"/>
</dbReference>
<evidence type="ECO:0000256" key="1">
    <source>
        <dbReference type="SAM" id="MobiDB-lite"/>
    </source>
</evidence>
<protein>
    <submittedName>
        <fullName evidence="3">PepSY domain-containing protein</fullName>
    </submittedName>
</protein>
<dbReference type="OrthoDB" id="2236551at2"/>
<dbReference type="Pfam" id="PF03413">
    <property type="entry name" value="PepSY"/>
    <property type="match status" value="2"/>
</dbReference>
<dbReference type="InterPro" id="IPR025711">
    <property type="entry name" value="PepSY"/>
</dbReference>
<accession>A0A9D2VZS7</accession>
<organism evidence="3 4">
    <name type="scientific">Merdimonas faecis</name>
    <dbReference type="NCBI Taxonomy" id="1653435"/>
    <lineage>
        <taxon>Bacteria</taxon>
        <taxon>Bacillati</taxon>
        <taxon>Bacillota</taxon>
        <taxon>Clostridia</taxon>
        <taxon>Lachnospirales</taxon>
        <taxon>Lachnospiraceae</taxon>
        <taxon>Merdimonas</taxon>
    </lineage>
</organism>
<name>A0A9D2VZS7_9FIRM</name>
<reference evidence="3" key="1">
    <citation type="journal article" date="2021" name="PeerJ">
        <title>Extensive microbial diversity within the chicken gut microbiome revealed by metagenomics and culture.</title>
        <authorList>
            <person name="Gilroy R."/>
            <person name="Ravi A."/>
            <person name="Getino M."/>
            <person name="Pursley I."/>
            <person name="Horton D.L."/>
            <person name="Alikhan N.F."/>
            <person name="Baker D."/>
            <person name="Gharbi K."/>
            <person name="Hall N."/>
            <person name="Watson M."/>
            <person name="Adriaenssens E.M."/>
            <person name="Foster-Nyarko E."/>
            <person name="Jarju S."/>
            <person name="Secka A."/>
            <person name="Antonio M."/>
            <person name="Oren A."/>
            <person name="Chaudhuri R.R."/>
            <person name="La Ragione R."/>
            <person name="Hildebrand F."/>
            <person name="Pallen M.J."/>
        </authorList>
    </citation>
    <scope>NUCLEOTIDE SEQUENCE</scope>
    <source>
        <strain evidence="3">USAMLcec4-12693</strain>
    </source>
</reference>
<dbReference type="Gene3D" id="3.10.450.40">
    <property type="match status" value="2"/>
</dbReference>
<dbReference type="Proteomes" id="UP000813420">
    <property type="component" value="Unassembled WGS sequence"/>
</dbReference>
<sequence length="203" mass="21581">MKRLLAAAILTVAVVGTVAGCGGKDIGRDAALEAALNDAGVSESDTTRLQVSEDRDDGQKVYEIRFDVDNTGYEYEVAAADGSILSSDIENQDDGTQAQGNVQNGTQDDDQGTAQNNGENAQNNTSQGTGTANSANVAVTQEQAIETALSRVSGATEQDIRISLDHDDGVYKYEGDIIYNGVEYDFEIDANSGTILEWSEERD</sequence>
<reference evidence="3" key="2">
    <citation type="submission" date="2021-09" db="EMBL/GenBank/DDBJ databases">
        <authorList>
            <person name="Gilroy R."/>
        </authorList>
    </citation>
    <scope>NUCLEOTIDE SEQUENCE</scope>
    <source>
        <strain evidence="3">USAMLcec4-12693</strain>
    </source>
</reference>
<comment type="caution">
    <text evidence="3">The sequence shown here is derived from an EMBL/GenBank/DDBJ whole genome shotgun (WGS) entry which is preliminary data.</text>
</comment>
<dbReference type="EMBL" id="DYXE01000088">
    <property type="protein sequence ID" value="HJH50738.1"/>
    <property type="molecule type" value="Genomic_DNA"/>
</dbReference>
<feature type="region of interest" description="Disordered" evidence="1">
    <location>
        <begin position="87"/>
        <end position="133"/>
    </location>
</feature>
<proteinExistence type="predicted"/>
<feature type="domain" description="PepSY" evidence="2">
    <location>
        <begin position="27"/>
        <end position="87"/>
    </location>
</feature>
<evidence type="ECO:0000313" key="4">
    <source>
        <dbReference type="Proteomes" id="UP000813420"/>
    </source>
</evidence>